<dbReference type="Proteomes" id="UP001148737">
    <property type="component" value="Unassembled WGS sequence"/>
</dbReference>
<gene>
    <name evidence="1" type="ORF">NLG97_g9473</name>
</gene>
<organism evidence="1 2">
    <name type="scientific">Lecanicillium saksenae</name>
    <dbReference type="NCBI Taxonomy" id="468837"/>
    <lineage>
        <taxon>Eukaryota</taxon>
        <taxon>Fungi</taxon>
        <taxon>Dikarya</taxon>
        <taxon>Ascomycota</taxon>
        <taxon>Pezizomycotina</taxon>
        <taxon>Sordariomycetes</taxon>
        <taxon>Hypocreomycetidae</taxon>
        <taxon>Hypocreales</taxon>
        <taxon>Cordycipitaceae</taxon>
        <taxon>Lecanicillium</taxon>
    </lineage>
</organism>
<keyword evidence="2" id="KW-1185">Reference proteome</keyword>
<evidence type="ECO:0000313" key="1">
    <source>
        <dbReference type="EMBL" id="KAJ3475402.1"/>
    </source>
</evidence>
<evidence type="ECO:0000313" key="2">
    <source>
        <dbReference type="Proteomes" id="UP001148737"/>
    </source>
</evidence>
<protein>
    <submittedName>
        <fullName evidence="1">Uncharacterized protein</fullName>
    </submittedName>
</protein>
<name>A0ACC1QJU8_9HYPO</name>
<accession>A0ACC1QJU8</accession>
<proteinExistence type="predicted"/>
<comment type="caution">
    <text evidence="1">The sequence shown here is derived from an EMBL/GenBank/DDBJ whole genome shotgun (WGS) entry which is preliminary data.</text>
</comment>
<dbReference type="EMBL" id="JANAKD010001967">
    <property type="protein sequence ID" value="KAJ3475402.1"/>
    <property type="molecule type" value="Genomic_DNA"/>
</dbReference>
<sequence>MKIYRFLVVSCLASVSHVWGLDVERPNPDHPGTRDLFITDFENAQPMRQAFIAVPNAISLEQVYSIGILGEPTPFTNGESWIVVGDRRVLQFNAGLDYDAKDFEMGFDPADYPVVTPGEELNALMEQLMPLEELREKVADMQRYIKENQPTYTTKVPEYGCAACQYADPVETHHLYEL</sequence>
<reference evidence="1" key="1">
    <citation type="submission" date="2022-07" db="EMBL/GenBank/DDBJ databases">
        <title>Genome Sequence of Lecanicillium saksenae.</title>
        <authorList>
            <person name="Buettner E."/>
        </authorList>
    </citation>
    <scope>NUCLEOTIDE SEQUENCE</scope>
    <source>
        <strain evidence="1">VT-O1</strain>
    </source>
</reference>